<dbReference type="Proteomes" id="UP000604066">
    <property type="component" value="Unassembled WGS sequence"/>
</dbReference>
<evidence type="ECO:0000313" key="3">
    <source>
        <dbReference type="Proteomes" id="UP000604066"/>
    </source>
</evidence>
<dbReference type="RefSeq" id="WP_028052458.1">
    <property type="nucleotide sequence ID" value="NZ_ATYG01000021.1"/>
</dbReference>
<accession>A0ABX2R7L2</accession>
<proteinExistence type="predicted"/>
<feature type="transmembrane region" description="Helical" evidence="1">
    <location>
        <begin position="12"/>
        <end position="37"/>
    </location>
</feature>
<organism evidence="2 3">
    <name type="scientific">Carboxydothermus ferrireducens DSM 11255</name>
    <dbReference type="NCBI Taxonomy" id="1119529"/>
    <lineage>
        <taxon>Bacteria</taxon>
        <taxon>Bacillati</taxon>
        <taxon>Bacillota</taxon>
        <taxon>Clostridia</taxon>
        <taxon>Thermoanaerobacterales</taxon>
        <taxon>Thermoanaerobacteraceae</taxon>
        <taxon>Carboxydothermus</taxon>
    </lineage>
</organism>
<name>A0ABX2R7L2_9THEO</name>
<protein>
    <submittedName>
        <fullName evidence="2">Flp pilus assembly protein TadG</fullName>
    </submittedName>
</protein>
<keyword evidence="1" id="KW-1133">Transmembrane helix</keyword>
<reference evidence="2 3" key="1">
    <citation type="submission" date="2020-07" db="EMBL/GenBank/DDBJ databases">
        <title>Genomic Encyclopedia of Type Strains, Phase III (KMG-III): the genomes of soil and plant-associated and newly described type strains.</title>
        <authorList>
            <person name="Whitman W."/>
        </authorList>
    </citation>
    <scope>NUCLEOTIDE SEQUENCE [LARGE SCALE GENOMIC DNA]</scope>
    <source>
        <strain evidence="2 3">DSM 11255</strain>
    </source>
</reference>
<keyword evidence="1" id="KW-0812">Transmembrane</keyword>
<keyword evidence="1" id="KW-0472">Membrane</keyword>
<evidence type="ECO:0000256" key="1">
    <source>
        <dbReference type="SAM" id="Phobius"/>
    </source>
</evidence>
<evidence type="ECO:0000313" key="2">
    <source>
        <dbReference type="EMBL" id="NYE57152.1"/>
    </source>
</evidence>
<keyword evidence="3" id="KW-1185">Reference proteome</keyword>
<gene>
    <name evidence="2" type="ORF">HDG70_000858</name>
</gene>
<dbReference type="EMBL" id="JACCBS010000001">
    <property type="protein sequence ID" value="NYE57152.1"/>
    <property type="molecule type" value="Genomic_DNA"/>
</dbReference>
<sequence length="128" mass="13805">MKLLKDQRGVGELVGGMVAIFFMSLTVVAIIVIMQAWNVKLATQQAAFEAARAGIVSDTPVQTAQTVAKNFASGLIPNWDTVQVSAVLQGSLPNQNLQVTVTYRYAPKILPTAWNITGQATMRMEDAP</sequence>
<comment type="caution">
    <text evidence="2">The sequence shown here is derived from an EMBL/GenBank/DDBJ whole genome shotgun (WGS) entry which is preliminary data.</text>
</comment>